<organism evidence="3 4">
    <name type="scientific">Archangium gephyra</name>
    <dbReference type="NCBI Taxonomy" id="48"/>
    <lineage>
        <taxon>Bacteria</taxon>
        <taxon>Pseudomonadati</taxon>
        <taxon>Myxococcota</taxon>
        <taxon>Myxococcia</taxon>
        <taxon>Myxococcales</taxon>
        <taxon>Cystobacterineae</taxon>
        <taxon>Archangiaceae</taxon>
        <taxon>Archangium</taxon>
    </lineage>
</organism>
<keyword evidence="2" id="KW-0378">Hydrolase</keyword>
<dbReference type="PANTHER" id="PTHR43037:SF1">
    <property type="entry name" value="BLL1128 PROTEIN"/>
    <property type="match status" value="1"/>
</dbReference>
<dbReference type="InterPro" id="IPR050955">
    <property type="entry name" value="Plant_Biomass_Hydrol_Est"/>
</dbReference>
<evidence type="ECO:0000256" key="1">
    <source>
        <dbReference type="ARBA" id="ARBA00022729"/>
    </source>
</evidence>
<evidence type="ECO:0000313" key="3">
    <source>
        <dbReference type="EMBL" id="PZR15343.1"/>
    </source>
</evidence>
<evidence type="ECO:0000313" key="4">
    <source>
        <dbReference type="Proteomes" id="UP000249061"/>
    </source>
</evidence>
<protein>
    <recommendedName>
        <fullName evidence="5">Esterase</fullName>
    </recommendedName>
</protein>
<comment type="caution">
    <text evidence="3">The sequence shown here is derived from an EMBL/GenBank/DDBJ whole genome shotgun (WGS) entry which is preliminary data.</text>
</comment>
<gene>
    <name evidence="3" type="ORF">DI536_07765</name>
</gene>
<sequence>MSVACLILSHRSWVFPCVAIRSRPLTPKGRPMRKLFMACAVGLVACGPGGEVGDEFASTSSALSYVEVTGFGSNPGGLKMYATLPAAPKASPALVVALHGCTQTAAEYRKAGWDTFAERYGFYVLYPEVTSGLKCFGWYETANTRRGSGQAASIAQAVETMKSRYGINPSKVFVTGLSAGGGMTASMLAAYPDVFAAGAPMAGLPAGCASSIGGSSACQQGTEKSPAQWAALVTSAAPSGTTKWPRVSIWNGDADYTVNVKNLNELMEQWTQVNGVDQTVDQQTTIGRATRREYRNASGQTVVETFTVSSMGHGTAVAPSQGCGSTGGFILDVGLCSTEYSVKFFGLDDAAPVVDAGTPVIDAGTPVVDAGTPVIDAGTPVVDAGTPVIDAGTPVIDAGVPVVDAGTPPTCVEFEDTNYNQVTAGRAVRCGSFNSYVCAKGSGEQLGLWNTFYRSWVKSNDGTYWSAGRCN</sequence>
<dbReference type="AlphaFoldDB" id="A0A2W5TPS0"/>
<dbReference type="Pfam" id="PF10503">
    <property type="entry name" value="Esterase_PHB"/>
    <property type="match status" value="1"/>
</dbReference>
<dbReference type="SUPFAM" id="SSF53474">
    <property type="entry name" value="alpha/beta-Hydrolases"/>
    <property type="match status" value="2"/>
</dbReference>
<dbReference type="GO" id="GO:0005576">
    <property type="term" value="C:extracellular region"/>
    <property type="evidence" value="ECO:0007669"/>
    <property type="project" value="InterPro"/>
</dbReference>
<reference evidence="3 4" key="1">
    <citation type="submission" date="2017-08" db="EMBL/GenBank/DDBJ databases">
        <title>Infants hospitalized years apart are colonized by the same room-sourced microbial strains.</title>
        <authorList>
            <person name="Brooks B."/>
            <person name="Olm M.R."/>
            <person name="Firek B.A."/>
            <person name="Baker R."/>
            <person name="Thomas B.C."/>
            <person name="Morowitz M.J."/>
            <person name="Banfield J.F."/>
        </authorList>
    </citation>
    <scope>NUCLEOTIDE SEQUENCE [LARGE SCALE GENOMIC DNA]</scope>
    <source>
        <strain evidence="3">S2_003_000_R2_14</strain>
    </source>
</reference>
<keyword evidence="1" id="KW-0732">Signal</keyword>
<dbReference type="NCBIfam" id="TIGR01840">
    <property type="entry name" value="esterase_phb"/>
    <property type="match status" value="1"/>
</dbReference>
<accession>A0A2W5TPS0</accession>
<dbReference type="InterPro" id="IPR029058">
    <property type="entry name" value="AB_hydrolase_fold"/>
</dbReference>
<dbReference type="Gene3D" id="3.40.50.1820">
    <property type="entry name" value="alpha/beta hydrolase"/>
    <property type="match status" value="1"/>
</dbReference>
<dbReference type="InterPro" id="IPR010126">
    <property type="entry name" value="Esterase_phb"/>
</dbReference>
<proteinExistence type="predicted"/>
<dbReference type="EMBL" id="QFQP01000005">
    <property type="protein sequence ID" value="PZR15343.1"/>
    <property type="molecule type" value="Genomic_DNA"/>
</dbReference>
<name>A0A2W5TPS0_9BACT</name>
<dbReference type="GO" id="GO:0016787">
    <property type="term" value="F:hydrolase activity"/>
    <property type="evidence" value="ECO:0007669"/>
    <property type="project" value="UniProtKB-KW"/>
</dbReference>
<dbReference type="PANTHER" id="PTHR43037">
    <property type="entry name" value="UNNAMED PRODUCT-RELATED"/>
    <property type="match status" value="1"/>
</dbReference>
<evidence type="ECO:0008006" key="5">
    <source>
        <dbReference type="Google" id="ProtNLM"/>
    </source>
</evidence>
<dbReference type="Proteomes" id="UP000249061">
    <property type="component" value="Unassembled WGS sequence"/>
</dbReference>
<evidence type="ECO:0000256" key="2">
    <source>
        <dbReference type="ARBA" id="ARBA00022801"/>
    </source>
</evidence>